<dbReference type="Gene3D" id="2.60.40.740">
    <property type="match status" value="8"/>
</dbReference>
<dbReference type="InterPro" id="IPR051172">
    <property type="entry name" value="Chlamydia_OmcB"/>
</dbReference>
<evidence type="ECO:0000256" key="1">
    <source>
        <dbReference type="ARBA" id="ARBA00004168"/>
    </source>
</evidence>
<dbReference type="Pfam" id="PF17963">
    <property type="entry name" value="Big_9"/>
    <property type="match status" value="1"/>
</dbReference>
<dbReference type="PROSITE" id="PS50847">
    <property type="entry name" value="GRAM_POS_ANCHORING"/>
    <property type="match status" value="1"/>
</dbReference>
<evidence type="ECO:0000256" key="4">
    <source>
        <dbReference type="ARBA" id="ARBA00022729"/>
    </source>
</evidence>
<gene>
    <name evidence="9" type="ORF">BBD41_12975</name>
</gene>
<dbReference type="InterPro" id="IPR008966">
    <property type="entry name" value="Adhesion_dom_sf"/>
</dbReference>
<dbReference type="InterPro" id="IPR001434">
    <property type="entry name" value="OmcB-like_DUF11"/>
</dbReference>
<keyword evidence="4" id="KW-0732">Signal</keyword>
<dbReference type="InterPro" id="IPR013320">
    <property type="entry name" value="ConA-like_dom_sf"/>
</dbReference>
<protein>
    <recommendedName>
        <fullName evidence="8">Gram-positive cocci surface proteins LPxTG domain-containing protein</fullName>
    </recommendedName>
</protein>
<keyword evidence="2" id="KW-0134">Cell wall</keyword>
<dbReference type="GO" id="GO:0030246">
    <property type="term" value="F:carbohydrate binding"/>
    <property type="evidence" value="ECO:0007669"/>
    <property type="project" value="InterPro"/>
</dbReference>
<dbReference type="InterPro" id="IPR019931">
    <property type="entry name" value="LPXTG_anchor"/>
</dbReference>
<keyword evidence="7" id="KW-1133">Transmembrane helix</keyword>
<evidence type="ECO:0000256" key="7">
    <source>
        <dbReference type="SAM" id="Phobius"/>
    </source>
</evidence>
<keyword evidence="7" id="KW-0812">Transmembrane</keyword>
<keyword evidence="7" id="KW-0472">Membrane</keyword>
<feature type="compositionally biased region" description="Polar residues" evidence="6">
    <location>
        <begin position="1999"/>
        <end position="2008"/>
    </location>
</feature>
<dbReference type="Gene3D" id="2.60.120.200">
    <property type="match status" value="1"/>
</dbReference>
<dbReference type="NCBIfam" id="TIGR01451">
    <property type="entry name" value="B_ant_repeat"/>
    <property type="match status" value="8"/>
</dbReference>
<evidence type="ECO:0000256" key="6">
    <source>
        <dbReference type="SAM" id="MobiDB-lite"/>
    </source>
</evidence>
<proteinExistence type="predicted"/>
<evidence type="ECO:0000256" key="2">
    <source>
        <dbReference type="ARBA" id="ARBA00022512"/>
    </source>
</evidence>
<dbReference type="Gene3D" id="2.60.40.3440">
    <property type="match status" value="1"/>
</dbReference>
<dbReference type="KEGG" id="pib:BBD41_12975"/>
<dbReference type="SUPFAM" id="SSF49401">
    <property type="entry name" value="Bacterial adhesins"/>
    <property type="match status" value="8"/>
</dbReference>
<dbReference type="InterPro" id="IPR026466">
    <property type="entry name" value="Fim_isopep_form_D2_dom"/>
</dbReference>
<feature type="region of interest" description="Disordered" evidence="6">
    <location>
        <begin position="1929"/>
        <end position="2043"/>
    </location>
</feature>
<dbReference type="RefSeq" id="WP_099477857.1">
    <property type="nucleotide sequence ID" value="NZ_CP016809.1"/>
</dbReference>
<evidence type="ECO:0000313" key="9">
    <source>
        <dbReference type="EMBL" id="ANY73424.1"/>
    </source>
</evidence>
<feature type="compositionally biased region" description="Low complexity" evidence="6">
    <location>
        <begin position="1946"/>
        <end position="1961"/>
    </location>
</feature>
<dbReference type="PANTHER" id="PTHR34819">
    <property type="entry name" value="LARGE CYSTEINE-RICH PERIPLASMIC PROTEIN OMCB"/>
    <property type="match status" value="1"/>
</dbReference>
<dbReference type="SUPFAM" id="SSF49899">
    <property type="entry name" value="Concanavalin A-like lectins/glucanases"/>
    <property type="match status" value="1"/>
</dbReference>
<evidence type="ECO:0000256" key="3">
    <source>
        <dbReference type="ARBA" id="ARBA00022525"/>
    </source>
</evidence>
<evidence type="ECO:0000259" key="8">
    <source>
        <dbReference type="PROSITE" id="PS50847"/>
    </source>
</evidence>
<keyword evidence="3" id="KW-0964">Secreted</keyword>
<dbReference type="EMBL" id="CP016809">
    <property type="protein sequence ID" value="ANY73424.1"/>
    <property type="molecule type" value="Genomic_DNA"/>
</dbReference>
<dbReference type="Pfam" id="PF00746">
    <property type="entry name" value="Gram_pos_anchor"/>
    <property type="match status" value="1"/>
</dbReference>
<sequence>MNRTSIFSRRLKCLAAVFIILFGQLLPLYPQQAEAAADNWLNFKFDEFSQNTVNQFTLDGHATIAQGQNFIRLTQPTTLQSGAAFNNTALCPRDNYSFSTAFSFKMSNPSAQGASDGLTFTLQTGTTSQNMNGGGLGYYGISPSFAVKYDTFKNDVYKDPSSNYVGLAVNGDVVNQAGWYTDLDSTSFKLSDGTQYYTWIDYNSSTRNVQVHLGTSPDRVNASKVLDVNGIDLGSIFNGQSIHAGFTGSTGSPNYETHDIHSWYFVNAYAPIDTLDPNNTYKVNEAPVVPGDSKVTAVNTPVSGQVIGADPDGDPLTYAKGATDPQNGTVTVNADGTWSYTPAQDFIGTDSFTVIANDGKCATAEATINVEVSDSVPPTTPPNACGNRVALINGSFEEGPERGSYDPVNSPFMFYQDEVPGWMTTDTGNGANVHLIEIWDYAQGYPDPEVKQQPAPVDGNRYAELNAVENGMLYQDVPTTPGQTIYWRLSHKGRYGVDTMQVRIGPATDNPYDTVPQKQMSSGNTAWETYTGTYTVPAGQTMTRFGFEAVSTSSGSIGYGNHLDNIFLGTEPCVIAEKSVSPAGDVFEGDELTYEVTVKNEGGDVAANTVFEDVIPAGTEYVPGSMKMVSGTNAVDLTDADDTDAGHFDGNKVIIRLGNLQNTNDLPEGITLQFKVKALSSHVGQTVTNKAAVDYKNLLTDKDETTESNETTSQITEREVVNACTRPVALINGSFEEPAYTPGDPKTPTGPGYTFPQDENVPGWHTTDSTGRYDIFVKSLMEEPGTPAGNKHEVIHGEQFAEINSFENATLYQDVETTPGQTIYWRLAHKGRFGVDTMAVNIGSGNTAPENLPTVRTMSTDKDAWKYYSGTYTVPAGQTVTRFGFEAIASANGNITGGNFIDDVFLGTEPCVIAEKSVSPAGQAFVGDEITYEVNIKNAGGDVAANTVFEDVIPAGTEYVPGSMKIVSGTNASDLTDAVDQDAGHFDGSKVIIRLGEVPNTNDLPNGITVQFKVKALSDRVGDSVSNKANVGYKNLLTNEDKTTSSNEVTTSVEYREPKLEANKTAELFEKATGNTDAAHPEVGDTLLYTIQTRNTVTGSLVTNLTISDVIPAGLEYVAGTLKVDDVQVTDDQDGDKGHFVNGKIFGQFGDVTGTGWHKVTFQVKVQPGQAGKDIRNVAEVDGDNVTTPSTPEEVVEVYPRENALESTKTSELLEKAAGNTDAAHPEVGDTLQYTIQTRNTVTDSQVTNLTISDEIPAGLEYVAGTLKVDDVQVTDNQDSDNGHFVNGKVLAQFGDVTDTNWHKVSFHVKVLPGQAGKDIRNVAEVAGDNVTTPSTPEEVVEVYPRENVLESTKTAELFEKAAGNTDAAHPEVGDTLLYTIQTHNKIEDSLVTNLTISDEIPAGLEYVAGTLKVDDALVTDDQDGDAGHFANGKVFAKFGDVTDTKPRKVTFQVKVLPGQAGKDIRNVAVVDSDNITTPSTPEEVVEVYPRETALESTKTAELFEKAAGNTDAAHPEIGDTLLYTIQTRNTASDSRVTNLRVTDEIPTGLEYVPGTLKVNDVQVTDDQDGDKGHFANGKIFAGFGDVTDTEWRKVTFQVKVLPGQAGKDIINIAAVEGDNVGTPDRPRNEVEVYPRNPQIETDKSVANTVSKATYEVGDTITYTIRVRGVVNDTYLENLTITDTLPAGLEYVPGSLKVDGVAVTDPKDDDAGHSVTGDVYGSFGNVDDTDWHTLEFQAIILPGQGGLVIENTARVTGDNIDQPGEPTEKMVVEPEPPVEPPVEPPIDPPTDPVNPPVDPDPPVTPPVTPPAPVMESRKTSRDLSGGIIGVGDTLEYTISARNTVAGSYVSNLVIADILPEGLTYVAGSLKVDGVSVTDNVDGDKGQYVNGKVSGNFGRITDTEWHTITFKATVKATQAGKSIVNIGEVTGDNVTTPEKPSNVIDVTDSGNNDGNTTNPGDSGDSDGDSNEDPNGNSNEDTDGDSNGTPDEDSNGDADGDSNTGAQTPDDQSDSALGESDADPQNPAQSGDQAANEPNGNKLPNTATNMYSYLVGGAMMLLAGSLLLRRRKKA</sequence>
<feature type="region of interest" description="Disordered" evidence="6">
    <location>
        <begin position="1757"/>
        <end position="1824"/>
    </location>
</feature>
<feature type="transmembrane region" description="Helical" evidence="7">
    <location>
        <begin position="2048"/>
        <end position="2066"/>
    </location>
</feature>
<dbReference type="NCBIfam" id="TIGR01167">
    <property type="entry name" value="LPXTG_anchor"/>
    <property type="match status" value="1"/>
</dbReference>
<dbReference type="InterPro" id="IPR047589">
    <property type="entry name" value="DUF11_rpt"/>
</dbReference>
<dbReference type="Pfam" id="PF00139">
    <property type="entry name" value="Lectin_legB"/>
    <property type="match status" value="1"/>
</dbReference>
<keyword evidence="5" id="KW-0572">Peptidoglycan-anchor</keyword>
<reference evidence="9" key="1">
    <citation type="submission" date="2016-08" db="EMBL/GenBank/DDBJ databases">
        <title>Complete Genome Seqeunce of Paenibacillus sp. nov. IHBB 9852 from high altitute lake of Indian trans-Himalayas.</title>
        <authorList>
            <person name="Kiran S."/>
            <person name="Swarnkar M.K."/>
            <person name="Rana A."/>
            <person name="Tewari R."/>
            <person name="Gulati A."/>
        </authorList>
    </citation>
    <scope>NUCLEOTIDE SEQUENCE [LARGE SCALE GENOMIC DNA]</scope>
    <source>
        <strain evidence="9">IHBB 9852</strain>
    </source>
</reference>
<dbReference type="Gene3D" id="2.60.120.260">
    <property type="entry name" value="Galactose-binding domain-like"/>
    <property type="match status" value="2"/>
</dbReference>
<dbReference type="InterPro" id="IPR001220">
    <property type="entry name" value="Legume_lectin_dom"/>
</dbReference>
<name>A0A1B2E086_9BACL</name>
<dbReference type="Pfam" id="PF01345">
    <property type="entry name" value="DUF11"/>
    <property type="match status" value="6"/>
</dbReference>
<evidence type="ECO:0000256" key="5">
    <source>
        <dbReference type="ARBA" id="ARBA00023088"/>
    </source>
</evidence>
<accession>A0A1B2E086</accession>
<dbReference type="NCBIfam" id="TIGR04226">
    <property type="entry name" value="RrgB_K2N_iso_D2"/>
    <property type="match status" value="5"/>
</dbReference>
<feature type="domain" description="Gram-positive cocci surface proteins LPxTG" evidence="8">
    <location>
        <begin position="2041"/>
        <end position="2072"/>
    </location>
</feature>
<dbReference type="PANTHER" id="PTHR34819:SF3">
    <property type="entry name" value="CELL SURFACE PROTEIN"/>
    <property type="match status" value="1"/>
</dbReference>
<feature type="compositionally biased region" description="Polar residues" evidence="6">
    <location>
        <begin position="2024"/>
        <end position="2043"/>
    </location>
</feature>
<comment type="subcellular location">
    <subcellularLocation>
        <location evidence="1">Secreted</location>
        <location evidence="1">Cell wall</location>
        <topology evidence="1">Peptidoglycan-anchor</topology>
    </subcellularLocation>
</comment>
<feature type="compositionally biased region" description="Pro residues" evidence="6">
    <location>
        <begin position="1774"/>
        <end position="1812"/>
    </location>
</feature>
<feature type="compositionally biased region" description="Acidic residues" evidence="6">
    <location>
        <begin position="1978"/>
        <end position="1998"/>
    </location>
</feature>
<organism evidence="9">
    <name type="scientific">Paenibacillus ihbetae</name>
    <dbReference type="NCBI Taxonomy" id="1870820"/>
    <lineage>
        <taxon>Bacteria</taxon>
        <taxon>Bacillati</taxon>
        <taxon>Bacillota</taxon>
        <taxon>Bacilli</taxon>
        <taxon>Bacillales</taxon>
        <taxon>Paenibacillaceae</taxon>
        <taxon>Paenibacillus</taxon>
    </lineage>
</organism>